<dbReference type="NCBIfam" id="NF002994">
    <property type="entry name" value="PRK03757.1"/>
    <property type="match status" value="1"/>
</dbReference>
<feature type="domain" description="Lipid/polyisoprenoid-binding YceI-like" evidence="2">
    <location>
        <begin position="23"/>
        <end position="184"/>
    </location>
</feature>
<dbReference type="PANTHER" id="PTHR34406:SF1">
    <property type="entry name" value="PROTEIN YCEI"/>
    <property type="match status" value="1"/>
</dbReference>
<name>A0ABY7VJA1_9GAMM</name>
<gene>
    <name evidence="3" type="ORF">H3N35_06225</name>
</gene>
<sequence length="186" mass="20321">MKKRLISAAILAASLVTSANAADYVVDDKGAHAAINFKVKHLGYSWLTGRFNVFDGKFSYDEKNIEASKISINIDPNSIDSNHAERDKHLRSGDFLDVSKFKTAKFESTKIVDKGNGKLAITGNFTMHGVTKSIVIDAEKIGAGDDPWGGYRAGFSGTTKIAMKDFGFKMDFGDVLLDLHVEGIRQ</sequence>
<keyword evidence="4" id="KW-1185">Reference proteome</keyword>
<dbReference type="SMART" id="SM00867">
    <property type="entry name" value="YceI"/>
    <property type="match status" value="1"/>
</dbReference>
<protein>
    <submittedName>
        <fullName evidence="3">YceI family protein</fullName>
    </submittedName>
</protein>
<accession>A0ABY7VJA1</accession>
<dbReference type="Proteomes" id="UP001215231">
    <property type="component" value="Chromosome"/>
</dbReference>
<dbReference type="InterPro" id="IPR007372">
    <property type="entry name" value="Lipid/polyisoprenoid-bd_YceI"/>
</dbReference>
<dbReference type="RefSeq" id="WP_274053382.1">
    <property type="nucleotide sequence ID" value="NZ_CP059693.1"/>
</dbReference>
<dbReference type="InterPro" id="IPR036761">
    <property type="entry name" value="TTHA0802/YceI-like_sf"/>
</dbReference>
<evidence type="ECO:0000313" key="3">
    <source>
        <dbReference type="EMBL" id="WDE13045.1"/>
    </source>
</evidence>
<organism evidence="3 4">
    <name type="scientific">Thalassomonas haliotis</name>
    <dbReference type="NCBI Taxonomy" id="485448"/>
    <lineage>
        <taxon>Bacteria</taxon>
        <taxon>Pseudomonadati</taxon>
        <taxon>Pseudomonadota</taxon>
        <taxon>Gammaproteobacteria</taxon>
        <taxon>Alteromonadales</taxon>
        <taxon>Colwelliaceae</taxon>
        <taxon>Thalassomonas</taxon>
    </lineage>
</organism>
<dbReference type="EMBL" id="CP059693">
    <property type="protein sequence ID" value="WDE13045.1"/>
    <property type="molecule type" value="Genomic_DNA"/>
</dbReference>
<dbReference type="Gene3D" id="2.40.128.110">
    <property type="entry name" value="Lipid/polyisoprenoid-binding, YceI-like"/>
    <property type="match status" value="1"/>
</dbReference>
<evidence type="ECO:0000256" key="1">
    <source>
        <dbReference type="SAM" id="SignalP"/>
    </source>
</evidence>
<dbReference type="Pfam" id="PF04264">
    <property type="entry name" value="YceI"/>
    <property type="match status" value="1"/>
</dbReference>
<proteinExistence type="predicted"/>
<evidence type="ECO:0000313" key="4">
    <source>
        <dbReference type="Proteomes" id="UP001215231"/>
    </source>
</evidence>
<reference evidence="3 4" key="1">
    <citation type="journal article" date="2022" name="Mar. Drugs">
        <title>Bioassay-Guided Fractionation Leads to the Detection of Cholic Acid Generated by the Rare Thalassomonas sp.</title>
        <authorList>
            <person name="Pheiffer F."/>
            <person name="Schneider Y.K."/>
            <person name="Hansen E.H."/>
            <person name="Andersen J.H."/>
            <person name="Isaksson J."/>
            <person name="Busche T."/>
            <person name="R C."/>
            <person name="Kalinowski J."/>
            <person name="Zyl L.V."/>
            <person name="Trindade M."/>
        </authorList>
    </citation>
    <scope>NUCLEOTIDE SEQUENCE [LARGE SCALE GENOMIC DNA]</scope>
    <source>
        <strain evidence="3 4">A5K-61T</strain>
    </source>
</reference>
<feature type="signal peptide" evidence="1">
    <location>
        <begin position="1"/>
        <end position="21"/>
    </location>
</feature>
<keyword evidence="1" id="KW-0732">Signal</keyword>
<feature type="chain" id="PRO_5045740677" evidence="1">
    <location>
        <begin position="22"/>
        <end position="186"/>
    </location>
</feature>
<dbReference type="SUPFAM" id="SSF101874">
    <property type="entry name" value="YceI-like"/>
    <property type="match status" value="1"/>
</dbReference>
<dbReference type="PANTHER" id="PTHR34406">
    <property type="entry name" value="PROTEIN YCEI"/>
    <property type="match status" value="1"/>
</dbReference>
<evidence type="ECO:0000259" key="2">
    <source>
        <dbReference type="SMART" id="SM00867"/>
    </source>
</evidence>